<organism evidence="1 2">
    <name type="scientific">Ensete ventricosum</name>
    <name type="common">Abyssinian banana</name>
    <name type="synonym">Musa ensete</name>
    <dbReference type="NCBI Taxonomy" id="4639"/>
    <lineage>
        <taxon>Eukaryota</taxon>
        <taxon>Viridiplantae</taxon>
        <taxon>Streptophyta</taxon>
        <taxon>Embryophyta</taxon>
        <taxon>Tracheophyta</taxon>
        <taxon>Spermatophyta</taxon>
        <taxon>Magnoliopsida</taxon>
        <taxon>Liliopsida</taxon>
        <taxon>Zingiberales</taxon>
        <taxon>Musaceae</taxon>
        <taxon>Ensete</taxon>
    </lineage>
</organism>
<dbReference type="Proteomes" id="UP001222027">
    <property type="component" value="Unassembled WGS sequence"/>
</dbReference>
<protein>
    <submittedName>
        <fullName evidence="1">Uncharacterized protein</fullName>
    </submittedName>
</protein>
<sequence length="116" mass="12457">MGEGQRRAAPPREAADGVVVEVGEVRRGLLDAVAGQLAVGVGGAQRPEPVNSGSAGRRRLLPGEVRDSWSQAHVDFIVVVLAHRTTKSTDGVEKFDGRHLQRVCKTDESWVFQTAS</sequence>
<reference evidence="1 2" key="1">
    <citation type="submission" date="2022-12" db="EMBL/GenBank/DDBJ databases">
        <title>Chromosome-scale assembly of the Ensete ventricosum genome.</title>
        <authorList>
            <person name="Dussert Y."/>
            <person name="Stocks J."/>
            <person name="Wendawek A."/>
            <person name="Woldeyes F."/>
            <person name="Nichols R.A."/>
            <person name="Borrell J.S."/>
        </authorList>
    </citation>
    <scope>NUCLEOTIDE SEQUENCE [LARGE SCALE GENOMIC DNA]</scope>
    <source>
        <strain evidence="2">cv. Maze</strain>
        <tissue evidence="1">Seeds</tissue>
    </source>
</reference>
<evidence type="ECO:0000313" key="2">
    <source>
        <dbReference type="Proteomes" id="UP001222027"/>
    </source>
</evidence>
<dbReference type="AlphaFoldDB" id="A0AAV8PLB4"/>
<evidence type="ECO:0000313" key="1">
    <source>
        <dbReference type="EMBL" id="KAJ8493328.1"/>
    </source>
</evidence>
<name>A0AAV8PLB4_ENSVE</name>
<gene>
    <name evidence="1" type="ORF">OPV22_015049</name>
</gene>
<accession>A0AAV8PLB4</accession>
<proteinExistence type="predicted"/>
<comment type="caution">
    <text evidence="1">The sequence shown here is derived from an EMBL/GenBank/DDBJ whole genome shotgun (WGS) entry which is preliminary data.</text>
</comment>
<keyword evidence="2" id="KW-1185">Reference proteome</keyword>
<dbReference type="EMBL" id="JAQQAF010000004">
    <property type="protein sequence ID" value="KAJ8493328.1"/>
    <property type="molecule type" value="Genomic_DNA"/>
</dbReference>